<dbReference type="AlphaFoldDB" id="A0A0G1NBG9"/>
<evidence type="ECO:0000313" key="2">
    <source>
        <dbReference type="Proteomes" id="UP000034595"/>
    </source>
</evidence>
<proteinExistence type="predicted"/>
<evidence type="ECO:0000313" key="1">
    <source>
        <dbReference type="EMBL" id="KKT81539.1"/>
    </source>
</evidence>
<evidence type="ECO:0008006" key="3">
    <source>
        <dbReference type="Google" id="ProtNLM"/>
    </source>
</evidence>
<name>A0A0G1NBG9_9BACT</name>
<dbReference type="Pfam" id="PF04977">
    <property type="entry name" value="DivIC"/>
    <property type="match status" value="1"/>
</dbReference>
<protein>
    <recommendedName>
        <fullName evidence="3">Septum formation initiator</fullName>
    </recommendedName>
</protein>
<sequence length="126" mass="14774">MIPFQERKKLRKILYAKATLFVLLVVLIFVARGTYQVYQKAHIARTEQKEVEKSFEELALHARELEQSVERLKSEQGIEGEIRQKFTVARPGEEVVVIVDESTKKSKNGEAEERQGFWQTILRLWQ</sequence>
<reference evidence="1 2" key="1">
    <citation type="journal article" date="2015" name="Nature">
        <title>rRNA introns, odd ribosomes, and small enigmatic genomes across a large radiation of phyla.</title>
        <authorList>
            <person name="Brown C.T."/>
            <person name="Hug L.A."/>
            <person name="Thomas B.C."/>
            <person name="Sharon I."/>
            <person name="Castelle C.J."/>
            <person name="Singh A."/>
            <person name="Wilkins M.J."/>
            <person name="Williams K.H."/>
            <person name="Banfield J.F."/>
        </authorList>
    </citation>
    <scope>NUCLEOTIDE SEQUENCE [LARGE SCALE GENOMIC DNA]</scope>
</reference>
<gene>
    <name evidence="1" type="ORF">UW78_C0008G0014</name>
</gene>
<accession>A0A0G1NBG9</accession>
<dbReference type="EMBL" id="LCJQ01000008">
    <property type="protein sequence ID" value="KKT81539.1"/>
    <property type="molecule type" value="Genomic_DNA"/>
</dbReference>
<dbReference type="Proteomes" id="UP000034595">
    <property type="component" value="Unassembled WGS sequence"/>
</dbReference>
<comment type="caution">
    <text evidence="1">The sequence shown here is derived from an EMBL/GenBank/DDBJ whole genome shotgun (WGS) entry which is preliminary data.</text>
</comment>
<dbReference type="InterPro" id="IPR007060">
    <property type="entry name" value="FtsL/DivIC"/>
</dbReference>
<organism evidence="1 2">
    <name type="scientific">Candidatus Azambacteria bacterium GW2011_GWA1_44_9</name>
    <dbReference type="NCBI Taxonomy" id="1618610"/>
    <lineage>
        <taxon>Bacteria</taxon>
        <taxon>Candidatus Azamiibacteriota</taxon>
    </lineage>
</organism>